<keyword evidence="2" id="KW-1185">Reference proteome</keyword>
<gene>
    <name evidence="1" type="ORF">PCON_07502</name>
</gene>
<evidence type="ECO:0000313" key="2">
    <source>
        <dbReference type="Proteomes" id="UP000018144"/>
    </source>
</evidence>
<dbReference type="AlphaFoldDB" id="U4L0Y3"/>
<dbReference type="Proteomes" id="UP000018144">
    <property type="component" value="Unassembled WGS sequence"/>
</dbReference>
<organism evidence="1 2">
    <name type="scientific">Pyronema omphalodes (strain CBS 100304)</name>
    <name type="common">Pyronema confluens</name>
    <dbReference type="NCBI Taxonomy" id="1076935"/>
    <lineage>
        <taxon>Eukaryota</taxon>
        <taxon>Fungi</taxon>
        <taxon>Dikarya</taxon>
        <taxon>Ascomycota</taxon>
        <taxon>Pezizomycotina</taxon>
        <taxon>Pezizomycetes</taxon>
        <taxon>Pezizales</taxon>
        <taxon>Pyronemataceae</taxon>
        <taxon>Pyronema</taxon>
    </lineage>
</organism>
<protein>
    <submittedName>
        <fullName evidence="1">Uncharacterized protein</fullName>
    </submittedName>
</protein>
<reference evidence="1 2" key="1">
    <citation type="journal article" date="2013" name="PLoS Genet.">
        <title>The genome and development-dependent transcriptomes of Pyronema confluens: a window into fungal evolution.</title>
        <authorList>
            <person name="Traeger S."/>
            <person name="Altegoer F."/>
            <person name="Freitag M."/>
            <person name="Gabaldon T."/>
            <person name="Kempken F."/>
            <person name="Kumar A."/>
            <person name="Marcet-Houben M."/>
            <person name="Poggeler S."/>
            <person name="Stajich J.E."/>
            <person name="Nowrousian M."/>
        </authorList>
    </citation>
    <scope>NUCLEOTIDE SEQUENCE [LARGE SCALE GENOMIC DNA]</scope>
    <source>
        <strain evidence="2">CBS 100304</strain>
        <tissue evidence="1">Vegetative mycelium</tissue>
    </source>
</reference>
<sequence>MPTIDEDRRVYACEKD</sequence>
<accession>U4L0Y3</accession>
<proteinExistence type="predicted"/>
<evidence type="ECO:0000313" key="1">
    <source>
        <dbReference type="EMBL" id="CCX07913.1"/>
    </source>
</evidence>
<dbReference type="EMBL" id="HF935382">
    <property type="protein sequence ID" value="CCX07913.1"/>
    <property type="molecule type" value="Genomic_DNA"/>
</dbReference>
<name>U4L0Y3_PYROM</name>